<dbReference type="InterPro" id="IPR013087">
    <property type="entry name" value="Znf_C2H2_type"/>
</dbReference>
<keyword evidence="2" id="KW-0812">Transmembrane</keyword>
<sequence>MTGADRVAEWQQSITGLRNPEGHLDDPPLIAQLYAACSEFFGAIIIVLSGDETIDKSVLITLQRSQSYMVLWADGYGRLTNTHQKYAFCFLGSIMILKLMLAGLALHAPQGQRISLSTNIIRIGLVADKVKFLIENDDTGDTDSDASSDTSSLAGATDLGEIAEDLLTDTQCLMDLGSRFQEEHVGPVNVESAASVAQLGTWEPSMNFVDRVRWRYPRCEAALAERLGKANWARVLRHRETVSESSRLELAMVPSTTYVPDKPAPSQVASTTFRDSALGSSVPSGAPVSGLATTDYPETLVSYRAGQGDSIRVPPLPDGAGEGKPFSCIGCGMKVQIKAKSAWKKHLFLDLQPYICLDGGCEYNSSPFPTKAEWEDHVNLEHGLFRSVAPNFECPICQDETPNWRADANVHLARHLEEIALTVLPTNLDSEDGTDLDSGSASSDPSITKSLVPVGPEDLTLPDRGDRRKMAHTFVELDRYMGTPAPDVFDDSEFKRGKDGEFPEIPSEAARNPDLEQIRRQHNLSPSTPGKQAPDLLDNFENKRGKAQDPDRGFRRKMARMFRGLGRQIRTPTSELFYDSEFKRGNAPEFPEILGEATRNPDLDQIRRIPPIPGDATRNPELVKIRSRYGMNRPWKCPIPTCKYNKYGWPTEKDMSRHVKDKHSSAPAIYECLYTSCDYKSKRERNCKQHMEKEHGWKPRTPNQPKDGRPFEHHTNTYDPAAAE</sequence>
<evidence type="ECO:0000313" key="5">
    <source>
        <dbReference type="Proteomes" id="UP001392437"/>
    </source>
</evidence>
<dbReference type="PANTHER" id="PTHR35391:SF7">
    <property type="entry name" value="C2H2-TYPE DOMAIN-CONTAINING PROTEIN"/>
    <property type="match status" value="1"/>
</dbReference>
<evidence type="ECO:0000259" key="3">
    <source>
        <dbReference type="SMART" id="SM00355"/>
    </source>
</evidence>
<feature type="region of interest" description="Disordered" evidence="1">
    <location>
        <begin position="427"/>
        <end position="464"/>
    </location>
</feature>
<comment type="caution">
    <text evidence="4">The sequence shown here is derived from an EMBL/GenBank/DDBJ whole genome shotgun (WGS) entry which is preliminary data.</text>
</comment>
<dbReference type="Pfam" id="PF26082">
    <property type="entry name" value="zf-C2H2_AcuF"/>
    <property type="match status" value="1"/>
</dbReference>
<feature type="compositionally biased region" description="Basic and acidic residues" evidence="1">
    <location>
        <begin position="492"/>
        <end position="501"/>
    </location>
</feature>
<feature type="region of interest" description="Disordered" evidence="1">
    <location>
        <begin position="688"/>
        <end position="724"/>
    </location>
</feature>
<feature type="domain" description="C2H2-type" evidence="3">
    <location>
        <begin position="670"/>
        <end position="695"/>
    </location>
</feature>
<dbReference type="InterPro" id="IPR058925">
    <property type="entry name" value="zf-C2H2_AcuF"/>
</dbReference>
<proteinExistence type="predicted"/>
<dbReference type="SMART" id="SM00355">
    <property type="entry name" value="ZnF_C2H2"/>
    <property type="match status" value="4"/>
</dbReference>
<name>A0AAW0QT42_9PEZI</name>
<evidence type="ECO:0000256" key="2">
    <source>
        <dbReference type="SAM" id="Phobius"/>
    </source>
</evidence>
<dbReference type="EMBL" id="JAQQWP010000008">
    <property type="protein sequence ID" value="KAK8105636.1"/>
    <property type="molecule type" value="Genomic_DNA"/>
</dbReference>
<dbReference type="AlphaFoldDB" id="A0AAW0QT42"/>
<feature type="region of interest" description="Disordered" evidence="1">
    <location>
        <begin position="485"/>
        <end position="555"/>
    </location>
</feature>
<reference evidence="4 5" key="1">
    <citation type="submission" date="2023-01" db="EMBL/GenBank/DDBJ databases">
        <title>Analysis of 21 Apiospora genomes using comparative genomics revels a genus with tremendous synthesis potential of carbohydrate active enzymes and secondary metabolites.</title>
        <authorList>
            <person name="Sorensen T."/>
        </authorList>
    </citation>
    <scope>NUCLEOTIDE SEQUENCE [LARGE SCALE GENOMIC DNA]</scope>
    <source>
        <strain evidence="4 5">CBS 117206</strain>
    </source>
</reference>
<keyword evidence="2" id="KW-0472">Membrane</keyword>
<dbReference type="Proteomes" id="UP001392437">
    <property type="component" value="Unassembled WGS sequence"/>
</dbReference>
<feature type="compositionally biased region" description="Basic and acidic residues" evidence="1">
    <location>
        <begin position="688"/>
        <end position="697"/>
    </location>
</feature>
<protein>
    <recommendedName>
        <fullName evidence="3">C2H2-type domain-containing protein</fullName>
    </recommendedName>
</protein>
<feature type="compositionally biased region" description="Basic and acidic residues" evidence="1">
    <location>
        <begin position="540"/>
        <end position="553"/>
    </location>
</feature>
<feature type="domain" description="C2H2-type" evidence="3">
    <location>
        <begin position="392"/>
        <end position="415"/>
    </location>
</feature>
<feature type="transmembrane region" description="Helical" evidence="2">
    <location>
        <begin position="86"/>
        <end position="106"/>
    </location>
</feature>
<evidence type="ECO:0000313" key="4">
    <source>
        <dbReference type="EMBL" id="KAK8105636.1"/>
    </source>
</evidence>
<feature type="compositionally biased region" description="Basic and acidic residues" evidence="1">
    <location>
        <begin position="706"/>
        <end position="716"/>
    </location>
</feature>
<gene>
    <name evidence="4" type="ORF">PG999_008995</name>
</gene>
<feature type="domain" description="C2H2-type" evidence="3">
    <location>
        <begin position="635"/>
        <end position="663"/>
    </location>
</feature>
<feature type="compositionally biased region" description="Polar residues" evidence="1">
    <location>
        <begin position="437"/>
        <end position="449"/>
    </location>
</feature>
<keyword evidence="5" id="KW-1185">Reference proteome</keyword>
<dbReference type="PANTHER" id="PTHR35391">
    <property type="entry name" value="C2H2-TYPE DOMAIN-CONTAINING PROTEIN-RELATED"/>
    <property type="match status" value="1"/>
</dbReference>
<evidence type="ECO:0000256" key="1">
    <source>
        <dbReference type="SAM" id="MobiDB-lite"/>
    </source>
</evidence>
<feature type="domain" description="C2H2-type" evidence="3">
    <location>
        <begin position="354"/>
        <end position="382"/>
    </location>
</feature>
<organism evidence="4 5">
    <name type="scientific">Apiospora kogelbergensis</name>
    <dbReference type="NCBI Taxonomy" id="1337665"/>
    <lineage>
        <taxon>Eukaryota</taxon>
        <taxon>Fungi</taxon>
        <taxon>Dikarya</taxon>
        <taxon>Ascomycota</taxon>
        <taxon>Pezizomycotina</taxon>
        <taxon>Sordariomycetes</taxon>
        <taxon>Xylariomycetidae</taxon>
        <taxon>Amphisphaeriales</taxon>
        <taxon>Apiosporaceae</taxon>
        <taxon>Apiospora</taxon>
    </lineage>
</organism>
<accession>A0AAW0QT42</accession>
<keyword evidence="2" id="KW-1133">Transmembrane helix</keyword>